<gene>
    <name evidence="2" type="ORF">Tco_1093382</name>
</gene>
<evidence type="ECO:0000313" key="2">
    <source>
        <dbReference type="EMBL" id="GJT97864.1"/>
    </source>
</evidence>
<keyword evidence="3" id="KW-1185">Reference proteome</keyword>
<reference evidence="2" key="2">
    <citation type="submission" date="2022-01" db="EMBL/GenBank/DDBJ databases">
        <authorList>
            <person name="Yamashiro T."/>
            <person name="Shiraishi A."/>
            <person name="Satake H."/>
            <person name="Nakayama K."/>
        </authorList>
    </citation>
    <scope>NUCLEOTIDE SEQUENCE</scope>
</reference>
<reference evidence="2" key="1">
    <citation type="journal article" date="2022" name="Int. J. Mol. Sci.">
        <title>Draft Genome of Tanacetum Coccineum: Genomic Comparison of Closely Related Tanacetum-Family Plants.</title>
        <authorList>
            <person name="Yamashiro T."/>
            <person name="Shiraishi A."/>
            <person name="Nakayama K."/>
            <person name="Satake H."/>
        </authorList>
    </citation>
    <scope>NUCLEOTIDE SEQUENCE</scope>
</reference>
<proteinExistence type="predicted"/>
<organism evidence="2 3">
    <name type="scientific">Tanacetum coccineum</name>
    <dbReference type="NCBI Taxonomy" id="301880"/>
    <lineage>
        <taxon>Eukaryota</taxon>
        <taxon>Viridiplantae</taxon>
        <taxon>Streptophyta</taxon>
        <taxon>Embryophyta</taxon>
        <taxon>Tracheophyta</taxon>
        <taxon>Spermatophyta</taxon>
        <taxon>Magnoliopsida</taxon>
        <taxon>eudicotyledons</taxon>
        <taxon>Gunneridae</taxon>
        <taxon>Pentapetalae</taxon>
        <taxon>asterids</taxon>
        <taxon>campanulids</taxon>
        <taxon>Asterales</taxon>
        <taxon>Asteraceae</taxon>
        <taxon>Asteroideae</taxon>
        <taxon>Anthemideae</taxon>
        <taxon>Anthemidinae</taxon>
        <taxon>Tanacetum</taxon>
    </lineage>
</organism>
<dbReference type="Proteomes" id="UP001151760">
    <property type="component" value="Unassembled WGS sequence"/>
</dbReference>
<comment type="caution">
    <text evidence="2">The sequence shown here is derived from an EMBL/GenBank/DDBJ whole genome shotgun (WGS) entry which is preliminary data.</text>
</comment>
<feature type="region of interest" description="Disordered" evidence="1">
    <location>
        <begin position="189"/>
        <end position="247"/>
    </location>
</feature>
<feature type="compositionally biased region" description="Basic residues" evidence="1">
    <location>
        <begin position="57"/>
        <end position="69"/>
    </location>
</feature>
<evidence type="ECO:0000256" key="1">
    <source>
        <dbReference type="SAM" id="MobiDB-lite"/>
    </source>
</evidence>
<feature type="compositionally biased region" description="Basic residues" evidence="1">
    <location>
        <begin position="22"/>
        <end position="33"/>
    </location>
</feature>
<feature type="compositionally biased region" description="Polar residues" evidence="1">
    <location>
        <begin position="220"/>
        <end position="247"/>
    </location>
</feature>
<feature type="region of interest" description="Disordered" evidence="1">
    <location>
        <begin position="1"/>
        <end position="109"/>
    </location>
</feature>
<accession>A0ABQ5IDU0</accession>
<name>A0ABQ5IDU0_9ASTR</name>
<dbReference type="EMBL" id="BQNB010020620">
    <property type="protein sequence ID" value="GJT97864.1"/>
    <property type="molecule type" value="Genomic_DNA"/>
</dbReference>
<sequence length="376" mass="41855">MGSEVQESKEKKVEGSEETAKSSRKKMLGRKRAEKNTQQMNPKLKHEIMRPLALRQTQRRRSDRGKVRRSVSSSSSYHQGTSSRQHDDDDDDDDFETSRANGISDEFGVKTGSCKVNAARQDLVLMGENDTAEGFWNTTHSQPVNDVKQIHATIDGNIVVISESSVRSDLYFNDEDGRITPLFASMLTPPVVEGEGSGQPTKPQPAPSTTQPIIKEQIPVTESSSPQNTQTPRQALQEDTQLPQTSVPIPNVVDEAVFKECDDKVKLVQVTDPGAKKPWGVSLLRLGGYTPRNDEGRPEFNELIAICTKLYDRVLDLEKEKDAQAVEILKLKNIIKKLERKAKSTKLFLRASVKAVYCCYVIPDIDTLLGPSKFSA</sequence>
<evidence type="ECO:0000313" key="3">
    <source>
        <dbReference type="Proteomes" id="UP001151760"/>
    </source>
</evidence>
<feature type="compositionally biased region" description="Basic and acidic residues" evidence="1">
    <location>
        <begin position="1"/>
        <end position="21"/>
    </location>
</feature>
<protein>
    <submittedName>
        <fullName evidence="2">Uncharacterized protein</fullName>
    </submittedName>
</protein>
<feature type="compositionally biased region" description="Low complexity" evidence="1">
    <location>
        <begin position="70"/>
        <end position="83"/>
    </location>
</feature>